<evidence type="ECO:0000256" key="6">
    <source>
        <dbReference type="ARBA" id="ARBA00022679"/>
    </source>
</evidence>
<dbReference type="Gene3D" id="3.30.450.20">
    <property type="entry name" value="PAS domain"/>
    <property type="match status" value="1"/>
</dbReference>
<dbReference type="SMART" id="SM00065">
    <property type="entry name" value="GAF"/>
    <property type="match status" value="1"/>
</dbReference>
<dbReference type="Gene3D" id="3.40.50.2300">
    <property type="match status" value="1"/>
</dbReference>
<keyword evidence="5" id="KW-0716">Sensory transduction</keyword>
<dbReference type="InterPro" id="IPR001789">
    <property type="entry name" value="Sig_transdc_resp-reg_receiver"/>
</dbReference>
<keyword evidence="7" id="KW-0547">Nucleotide-binding</keyword>
<dbReference type="GO" id="GO:0009584">
    <property type="term" value="P:detection of visible light"/>
    <property type="evidence" value="ECO:0007669"/>
    <property type="project" value="InterPro"/>
</dbReference>
<dbReference type="InterPro" id="IPR011102">
    <property type="entry name" value="Sig_transdc_His_kinase_HWE"/>
</dbReference>
<evidence type="ECO:0000256" key="8">
    <source>
        <dbReference type="ARBA" id="ARBA00022777"/>
    </source>
</evidence>
<comment type="catalytic activity">
    <reaction evidence="1">
        <text>ATP + protein L-histidine = ADP + protein N-phospho-L-histidine.</text>
        <dbReference type="EC" id="2.7.13.3"/>
    </reaction>
</comment>
<evidence type="ECO:0000256" key="10">
    <source>
        <dbReference type="ARBA" id="ARBA00022991"/>
    </source>
</evidence>
<dbReference type="Pfam" id="PF07536">
    <property type="entry name" value="HWE_HK"/>
    <property type="match status" value="1"/>
</dbReference>
<keyword evidence="9" id="KW-0067">ATP-binding</keyword>
<dbReference type="InterPro" id="IPR001294">
    <property type="entry name" value="Phytochrome"/>
</dbReference>
<evidence type="ECO:0000256" key="5">
    <source>
        <dbReference type="ARBA" id="ARBA00022606"/>
    </source>
</evidence>
<dbReference type="PROSITE" id="PS50046">
    <property type="entry name" value="PHYTOCHROME_2"/>
    <property type="match status" value="1"/>
</dbReference>
<evidence type="ECO:0000256" key="9">
    <source>
        <dbReference type="ARBA" id="ARBA00022840"/>
    </source>
</evidence>
<keyword evidence="10" id="KW-0157">Chromophore</keyword>
<keyword evidence="4 12" id="KW-0597">Phosphoprotein</keyword>
<dbReference type="InterPro" id="IPR009219">
    <property type="entry name" value="Bactrphtchr_CheY"/>
</dbReference>
<keyword evidence="3" id="KW-0600">Photoreceptor protein</keyword>
<dbReference type="SMART" id="SM00448">
    <property type="entry name" value="REC"/>
    <property type="match status" value="1"/>
</dbReference>
<gene>
    <name evidence="15" type="ORF">SAMN05444714_1606</name>
</gene>
<dbReference type="InterPro" id="IPR043150">
    <property type="entry name" value="Phytochrome_PHY_sf"/>
</dbReference>
<dbReference type="InterPro" id="IPR011006">
    <property type="entry name" value="CheY-like_superfamily"/>
</dbReference>
<dbReference type="Proteomes" id="UP000198926">
    <property type="component" value="Unassembled WGS sequence"/>
</dbReference>
<dbReference type="GO" id="GO:0000160">
    <property type="term" value="P:phosphorelay signal transduction system"/>
    <property type="evidence" value="ECO:0007669"/>
    <property type="project" value="InterPro"/>
</dbReference>
<dbReference type="InterPro" id="IPR013654">
    <property type="entry name" value="PAS_2"/>
</dbReference>
<dbReference type="PIRSF" id="PIRSF036397">
    <property type="entry name" value="Bactrphtchrm_rec"/>
    <property type="match status" value="1"/>
</dbReference>
<dbReference type="SUPFAM" id="SSF55781">
    <property type="entry name" value="GAF domain-like"/>
    <property type="match status" value="2"/>
</dbReference>
<evidence type="ECO:0000313" key="15">
    <source>
        <dbReference type="EMBL" id="SFS13798.1"/>
    </source>
</evidence>
<dbReference type="Pfam" id="PF01590">
    <property type="entry name" value="GAF"/>
    <property type="match status" value="1"/>
</dbReference>
<keyword evidence="6" id="KW-0808">Transferase</keyword>
<evidence type="ECO:0000259" key="13">
    <source>
        <dbReference type="PROSITE" id="PS50046"/>
    </source>
</evidence>
<evidence type="ECO:0000256" key="11">
    <source>
        <dbReference type="ARBA" id="ARBA00023170"/>
    </source>
</evidence>
<feature type="modified residue" description="4-aspartylphosphate" evidence="12">
    <location>
        <position position="791"/>
    </location>
</feature>
<dbReference type="InterPro" id="IPR003018">
    <property type="entry name" value="GAF"/>
</dbReference>
<feature type="domain" description="Phytochrome chromophore attachment site" evidence="13">
    <location>
        <begin position="150"/>
        <end position="311"/>
    </location>
</feature>
<sequence>MPETDPIQQQQDYDLTNCDREPIHILGRVQSYGCLIALSSDWMVTCASENCGTILGLDAQSIVGSRFTDIFPQETVHNLRTKMQVLSYQTGTARVFAYAALEDERLFDISVSQSDRNMIFEFEPRQIGTQSEQDRSSVRALIGRVRRHETIEDMSREAARAVKLLSGFDRVMVYRFNEDDSGTVIAEVAEPDQEPFLGLRYPASDIPKQARALYLRSPLRIISDVNAKTYAIHPSLDPNGQPLDLSLAVTRAVSPIHLEYLRNMGVSASMSVSIIRNGKLWGLFACHHQMAKHISYETRSEIELFSELFNYQLAQVELTNELAEVDLARSLHDRLMTQLSGGKSMSEAFDVLSENIKEVIPFDGAAVFTDGDYKSAGATPTKEEFMGLARFLNTTPSGQVYQTHALSTRYPAAENFADRVAGILALPVSRTPRDYLVLFRREIASSVKWAGNPEKPVELGPNGVRLTPRKSFDAWQEVVRGQSAPWRSSELRAADALRVTLLEVVLKMADERNAVRKKAQDQQELLVAELNHRVRNILNLIRGLVSQGQEDAKSLDDYRSVLEDRIFALARAHDQLTQTEWNWVSFRSLVETEVKAFLTAKASRVMITGDEIDLSPTAFSTLALVIHELVTNSAKYGALNDSSGSVALDVRLQPDGVAKLSWREKNGPPVQAPKRRGFGTTIIERSIPFELKGRADTRYRVTGLEADFVLPSAHVRKAELKTVRPQVEENEKASKVRLEGQCLVLEDNMVIALDASDMLSNLGAEHVFTASSVADALKLIGERDISFALLDVNLGDETSLPVIEKCLELRIPTALATGYGANSAIVERFPEVQVLNKPYSSDSLKQIVARTLDL</sequence>
<dbReference type="PANTHER" id="PTHR41523">
    <property type="entry name" value="TWO-COMPONENT SYSTEM SENSOR PROTEIN"/>
    <property type="match status" value="1"/>
</dbReference>
<dbReference type="SUPFAM" id="SSF52172">
    <property type="entry name" value="CheY-like"/>
    <property type="match status" value="1"/>
</dbReference>
<dbReference type="Pfam" id="PF08446">
    <property type="entry name" value="PAS_2"/>
    <property type="match status" value="1"/>
</dbReference>
<evidence type="ECO:0000313" key="16">
    <source>
        <dbReference type="Proteomes" id="UP000198926"/>
    </source>
</evidence>
<feature type="domain" description="Response regulatory" evidence="14">
    <location>
        <begin position="741"/>
        <end position="852"/>
    </location>
</feature>
<evidence type="ECO:0000256" key="1">
    <source>
        <dbReference type="ARBA" id="ARBA00000085"/>
    </source>
</evidence>
<dbReference type="AlphaFoldDB" id="A0A1I6MDY0"/>
<dbReference type="PRINTS" id="PR01033">
    <property type="entry name" value="PHYTOCHROME"/>
</dbReference>
<keyword evidence="8 15" id="KW-0418">Kinase</keyword>
<dbReference type="InterPro" id="IPR016132">
    <property type="entry name" value="Phyto_chromo_attachment"/>
</dbReference>
<dbReference type="SUPFAM" id="SSF55785">
    <property type="entry name" value="PYP-like sensor domain (PAS domain)"/>
    <property type="match status" value="1"/>
</dbReference>
<keyword evidence="16" id="KW-1185">Reference proteome</keyword>
<dbReference type="EC" id="2.7.13.3" evidence="2"/>
<dbReference type="PROSITE" id="PS50110">
    <property type="entry name" value="RESPONSE_REGULATORY"/>
    <property type="match status" value="1"/>
</dbReference>
<dbReference type="Gene3D" id="3.30.450.40">
    <property type="match status" value="1"/>
</dbReference>
<organism evidence="15 16">
    <name type="scientific">Yoonia litorea</name>
    <dbReference type="NCBI Taxonomy" id="1123755"/>
    <lineage>
        <taxon>Bacteria</taxon>
        <taxon>Pseudomonadati</taxon>
        <taxon>Pseudomonadota</taxon>
        <taxon>Alphaproteobacteria</taxon>
        <taxon>Rhodobacterales</taxon>
        <taxon>Paracoccaceae</taxon>
        <taxon>Yoonia</taxon>
    </lineage>
</organism>
<protein>
    <recommendedName>
        <fullName evidence="2">histidine kinase</fullName>
        <ecNumber evidence="2">2.7.13.3</ecNumber>
    </recommendedName>
</protein>
<dbReference type="InterPro" id="IPR029016">
    <property type="entry name" value="GAF-like_dom_sf"/>
</dbReference>
<evidence type="ECO:0000259" key="14">
    <source>
        <dbReference type="PROSITE" id="PS50110"/>
    </source>
</evidence>
<keyword evidence="11" id="KW-0675">Receptor</keyword>
<reference evidence="15 16" key="1">
    <citation type="submission" date="2016-10" db="EMBL/GenBank/DDBJ databases">
        <authorList>
            <person name="de Groot N.N."/>
        </authorList>
    </citation>
    <scope>NUCLEOTIDE SEQUENCE [LARGE SCALE GENOMIC DNA]</scope>
    <source>
        <strain evidence="15 16">DSM 29433</strain>
    </source>
</reference>
<evidence type="ECO:0000256" key="7">
    <source>
        <dbReference type="ARBA" id="ARBA00022741"/>
    </source>
</evidence>
<evidence type="ECO:0000256" key="2">
    <source>
        <dbReference type="ARBA" id="ARBA00012438"/>
    </source>
</evidence>
<accession>A0A1I6MDY0</accession>
<proteinExistence type="predicted"/>
<dbReference type="OrthoDB" id="489241at2"/>
<dbReference type="InterPro" id="IPR013515">
    <property type="entry name" value="Phytochrome_cen-reg"/>
</dbReference>
<dbReference type="InterPro" id="IPR035965">
    <property type="entry name" value="PAS-like_dom_sf"/>
</dbReference>
<dbReference type="GO" id="GO:0006355">
    <property type="term" value="P:regulation of DNA-templated transcription"/>
    <property type="evidence" value="ECO:0007669"/>
    <property type="project" value="InterPro"/>
</dbReference>
<evidence type="ECO:0000256" key="4">
    <source>
        <dbReference type="ARBA" id="ARBA00022553"/>
    </source>
</evidence>
<evidence type="ECO:0000256" key="3">
    <source>
        <dbReference type="ARBA" id="ARBA00022543"/>
    </source>
</evidence>
<dbReference type="Gene3D" id="3.30.450.270">
    <property type="match status" value="1"/>
</dbReference>
<dbReference type="Gene3D" id="3.30.565.10">
    <property type="entry name" value="Histidine kinase-like ATPase, C-terminal domain"/>
    <property type="match status" value="1"/>
</dbReference>
<dbReference type="GO" id="GO:0005524">
    <property type="term" value="F:ATP binding"/>
    <property type="evidence" value="ECO:0007669"/>
    <property type="project" value="UniProtKB-KW"/>
</dbReference>
<dbReference type="GO" id="GO:0004673">
    <property type="term" value="F:protein histidine kinase activity"/>
    <property type="evidence" value="ECO:0007669"/>
    <property type="project" value="UniProtKB-EC"/>
</dbReference>
<dbReference type="InterPro" id="IPR036890">
    <property type="entry name" value="HATPase_C_sf"/>
</dbReference>
<dbReference type="PANTHER" id="PTHR41523:SF8">
    <property type="entry name" value="ETHYLENE RESPONSE SENSOR PROTEIN"/>
    <property type="match status" value="1"/>
</dbReference>
<dbReference type="Pfam" id="PF00360">
    <property type="entry name" value="PHY"/>
    <property type="match status" value="1"/>
</dbReference>
<evidence type="ECO:0000256" key="12">
    <source>
        <dbReference type="PROSITE-ProRule" id="PRU00169"/>
    </source>
</evidence>
<dbReference type="RefSeq" id="WP_090206143.1">
    <property type="nucleotide sequence ID" value="NZ_FOZM01000001.1"/>
</dbReference>
<dbReference type="EMBL" id="FOZM01000001">
    <property type="protein sequence ID" value="SFS13798.1"/>
    <property type="molecule type" value="Genomic_DNA"/>
</dbReference>
<name>A0A1I6MDY0_9RHOB</name>
<dbReference type="SMART" id="SM00911">
    <property type="entry name" value="HWE_HK"/>
    <property type="match status" value="1"/>
</dbReference>
<dbReference type="STRING" id="1123755.SAMN05444714_1606"/>
<dbReference type="GO" id="GO:0009881">
    <property type="term" value="F:photoreceptor activity"/>
    <property type="evidence" value="ECO:0007669"/>
    <property type="project" value="UniProtKB-KW"/>
</dbReference>